<comment type="caution">
    <text evidence="1">The sequence shown here is derived from an EMBL/GenBank/DDBJ whole genome shotgun (WGS) entry which is preliminary data.</text>
</comment>
<protein>
    <submittedName>
        <fullName evidence="1">Uncharacterized protein</fullName>
    </submittedName>
</protein>
<accession>A0AAV9I8N2</accession>
<dbReference type="EMBL" id="JANCYU010000020">
    <property type="protein sequence ID" value="KAK4523730.1"/>
    <property type="molecule type" value="Genomic_DNA"/>
</dbReference>
<dbReference type="Proteomes" id="UP001300502">
    <property type="component" value="Unassembled WGS sequence"/>
</dbReference>
<name>A0AAV9I8N2_9RHOD</name>
<evidence type="ECO:0000313" key="1">
    <source>
        <dbReference type="EMBL" id="KAK4523730.1"/>
    </source>
</evidence>
<keyword evidence="2" id="KW-1185">Reference proteome</keyword>
<proteinExistence type="predicted"/>
<dbReference type="AlphaFoldDB" id="A0AAV9I8N2"/>
<organism evidence="1 2">
    <name type="scientific">Galdieria yellowstonensis</name>
    <dbReference type="NCBI Taxonomy" id="3028027"/>
    <lineage>
        <taxon>Eukaryota</taxon>
        <taxon>Rhodophyta</taxon>
        <taxon>Bangiophyceae</taxon>
        <taxon>Galdieriales</taxon>
        <taxon>Galdieriaceae</taxon>
        <taxon>Galdieria</taxon>
    </lineage>
</organism>
<sequence length="140" mass="15920">MNQPHTWDAYCQYALQSDSALLRDSSHDCPEYSKSLQWLMRICVGGWSSCSKLVRMSILDEQWKTCCPCSLANVPETLSNSLCECIRWASKRLVIFGLLGVRLVVTNSLEENSSTTVETQEKKALDEAIHLWCTNSEFSY</sequence>
<reference evidence="1 2" key="1">
    <citation type="submission" date="2022-07" db="EMBL/GenBank/DDBJ databases">
        <title>Genome-wide signatures of adaptation to extreme environments.</title>
        <authorList>
            <person name="Cho C.H."/>
            <person name="Yoon H.S."/>
        </authorList>
    </citation>
    <scope>NUCLEOTIDE SEQUENCE [LARGE SCALE GENOMIC DNA]</scope>
    <source>
        <strain evidence="1 2">108.79 E11</strain>
    </source>
</reference>
<gene>
    <name evidence="1" type="ORF">GAYE_SCF00G1626</name>
</gene>
<evidence type="ECO:0000313" key="2">
    <source>
        <dbReference type="Proteomes" id="UP001300502"/>
    </source>
</evidence>